<evidence type="ECO:0000313" key="7">
    <source>
        <dbReference type="Proteomes" id="UP000217994"/>
    </source>
</evidence>
<dbReference type="InterPro" id="IPR000847">
    <property type="entry name" value="LysR_HTH_N"/>
</dbReference>
<dbReference type="Proteomes" id="UP000217994">
    <property type="component" value="Unassembled WGS sequence"/>
</dbReference>
<dbReference type="GO" id="GO:0000976">
    <property type="term" value="F:transcription cis-regulatory region binding"/>
    <property type="evidence" value="ECO:0007669"/>
    <property type="project" value="TreeGrafter"/>
</dbReference>
<proteinExistence type="inferred from homology"/>
<evidence type="ECO:0000256" key="4">
    <source>
        <dbReference type="ARBA" id="ARBA00023163"/>
    </source>
</evidence>
<organism evidence="6 7">
    <name type="scientific">Burkholderia ubonensis subsp. mesacidophila</name>
    <dbReference type="NCBI Taxonomy" id="265293"/>
    <lineage>
        <taxon>Bacteria</taxon>
        <taxon>Pseudomonadati</taxon>
        <taxon>Pseudomonadota</taxon>
        <taxon>Betaproteobacteria</taxon>
        <taxon>Burkholderiales</taxon>
        <taxon>Burkholderiaceae</taxon>
        <taxon>Burkholderia</taxon>
        <taxon>Burkholderia cepacia complex</taxon>
    </lineage>
</organism>
<evidence type="ECO:0000259" key="5">
    <source>
        <dbReference type="PROSITE" id="PS50931"/>
    </source>
</evidence>
<keyword evidence="3" id="KW-0238">DNA-binding</keyword>
<keyword evidence="2" id="KW-0805">Transcription regulation</keyword>
<feature type="domain" description="HTH lysR-type" evidence="5">
    <location>
        <begin position="17"/>
        <end position="74"/>
    </location>
</feature>
<gene>
    <name evidence="6" type="ORF">BZL54_01840</name>
</gene>
<name>A0A2A4FP03_9BURK</name>
<dbReference type="Pfam" id="PF00126">
    <property type="entry name" value="HTH_1"/>
    <property type="match status" value="1"/>
</dbReference>
<accession>A0A2A4FP03</accession>
<dbReference type="Gene3D" id="3.40.190.10">
    <property type="entry name" value="Periplasmic binding protein-like II"/>
    <property type="match status" value="2"/>
</dbReference>
<comment type="caution">
    <text evidence="6">The sequence shown here is derived from an EMBL/GenBank/DDBJ whole genome shotgun (WGS) entry which is preliminary data.</text>
</comment>
<dbReference type="InterPro" id="IPR005119">
    <property type="entry name" value="LysR_subst-bd"/>
</dbReference>
<dbReference type="SUPFAM" id="SSF46785">
    <property type="entry name" value="Winged helix' DNA-binding domain"/>
    <property type="match status" value="1"/>
</dbReference>
<dbReference type="PRINTS" id="PR00039">
    <property type="entry name" value="HTHLYSR"/>
</dbReference>
<dbReference type="EMBL" id="MTZU01000005">
    <property type="protein sequence ID" value="PCE34089.1"/>
    <property type="molecule type" value="Genomic_DNA"/>
</dbReference>
<dbReference type="InterPro" id="IPR036388">
    <property type="entry name" value="WH-like_DNA-bd_sf"/>
</dbReference>
<dbReference type="PROSITE" id="PS50931">
    <property type="entry name" value="HTH_LYSR"/>
    <property type="match status" value="1"/>
</dbReference>
<dbReference type="SUPFAM" id="SSF53850">
    <property type="entry name" value="Periplasmic binding protein-like II"/>
    <property type="match status" value="1"/>
</dbReference>
<dbReference type="InterPro" id="IPR036390">
    <property type="entry name" value="WH_DNA-bd_sf"/>
</dbReference>
<comment type="similarity">
    <text evidence="1">Belongs to the LysR transcriptional regulatory family.</text>
</comment>
<dbReference type="Gene3D" id="1.10.10.10">
    <property type="entry name" value="Winged helix-like DNA-binding domain superfamily/Winged helix DNA-binding domain"/>
    <property type="match status" value="1"/>
</dbReference>
<evidence type="ECO:0000256" key="1">
    <source>
        <dbReference type="ARBA" id="ARBA00009437"/>
    </source>
</evidence>
<evidence type="ECO:0000256" key="3">
    <source>
        <dbReference type="ARBA" id="ARBA00023125"/>
    </source>
</evidence>
<evidence type="ECO:0000313" key="6">
    <source>
        <dbReference type="EMBL" id="PCE34089.1"/>
    </source>
</evidence>
<dbReference type="Pfam" id="PF03466">
    <property type="entry name" value="LysR_substrate"/>
    <property type="match status" value="1"/>
</dbReference>
<reference evidence="6 7" key="1">
    <citation type="submission" date="2017-01" db="EMBL/GenBank/DDBJ databases">
        <title>Whole-Genome Shotgun Sequencing of Two beta-Proteobacterial Species in Search of the Bulgecin Biosynthetic Cluster.</title>
        <authorList>
            <person name="Horsman M.E."/>
            <person name="Marous D.R."/>
            <person name="Li R."/>
            <person name="Oliver R.A."/>
            <person name="Byun B."/>
            <person name="Emrich S.J."/>
            <person name="Boggess B."/>
            <person name="Townsend C.A."/>
            <person name="Mobashery S."/>
        </authorList>
    </citation>
    <scope>NUCLEOTIDE SEQUENCE [LARGE SCALE GENOMIC DNA]</scope>
    <source>
        <strain evidence="6 7">ATCC 31433</strain>
    </source>
</reference>
<evidence type="ECO:0000256" key="2">
    <source>
        <dbReference type="ARBA" id="ARBA00023015"/>
    </source>
</evidence>
<dbReference type="RefSeq" id="WP_084907828.1">
    <property type="nucleotide sequence ID" value="NZ_CP020738.1"/>
</dbReference>
<protein>
    <submittedName>
        <fullName evidence="6">LysR family transcriptional regulator</fullName>
    </submittedName>
</protein>
<dbReference type="PANTHER" id="PTHR30126:SF97">
    <property type="entry name" value="HTH-TYPE TRANSCRIPTIONAL REGULATOR ABGR"/>
    <property type="match status" value="1"/>
</dbReference>
<keyword evidence="4" id="KW-0804">Transcription</keyword>
<sequence length="318" mass="34594">MGSIDRKDSTPQLLNRLRMRQVALLLAVEECSTLRAAADRLGLTQPAATKMLRELEDALGQPLYERVGRGLVLNPAGERVLGYFRGIRGSMEALNRELAELQLGSAGRLAIGSIMAATPGRLTEALVQLKSRYPLLAIDIAVDTSDKLMPQLQEGVLEVVIGRNVGADCEFRAVDDEALAIVAGRDHPLVGGGPVEFAALLDYAWILQPTGSPAREVVEREFRMHHRPMPRGLVETGSILTTMSLVDRSQMLGVIPRTVAELNAEHGMVAIVDYTLAQKLPSYGSLVRRDRPLSVPAQQFLALFHREAGLDEAGDAHP</sequence>
<dbReference type="PANTHER" id="PTHR30126">
    <property type="entry name" value="HTH-TYPE TRANSCRIPTIONAL REGULATOR"/>
    <property type="match status" value="1"/>
</dbReference>
<dbReference type="AlphaFoldDB" id="A0A2A4FP03"/>
<dbReference type="GO" id="GO:0003700">
    <property type="term" value="F:DNA-binding transcription factor activity"/>
    <property type="evidence" value="ECO:0007669"/>
    <property type="project" value="InterPro"/>
</dbReference>
<dbReference type="GeneID" id="69004836"/>